<evidence type="ECO:0000256" key="8">
    <source>
        <dbReference type="ARBA" id="ARBA00023170"/>
    </source>
</evidence>
<dbReference type="Proteomes" id="UP000298061">
    <property type="component" value="Unassembled WGS sequence"/>
</dbReference>
<evidence type="ECO:0000256" key="9">
    <source>
        <dbReference type="ARBA" id="ARBA00023224"/>
    </source>
</evidence>
<evidence type="ECO:0000256" key="7">
    <source>
        <dbReference type="ARBA" id="ARBA00023136"/>
    </source>
</evidence>
<evidence type="ECO:0000313" key="13">
    <source>
        <dbReference type="Proteomes" id="UP000298061"/>
    </source>
</evidence>
<evidence type="ECO:0000256" key="3">
    <source>
        <dbReference type="ARBA" id="ARBA00022507"/>
    </source>
</evidence>
<evidence type="ECO:0000256" key="2">
    <source>
        <dbReference type="ARBA" id="ARBA00011085"/>
    </source>
</evidence>
<feature type="compositionally biased region" description="Basic and acidic residues" evidence="10">
    <location>
        <begin position="412"/>
        <end position="422"/>
    </location>
</feature>
<feature type="transmembrane region" description="Helical" evidence="11">
    <location>
        <begin position="67"/>
        <end position="90"/>
    </location>
</feature>
<feature type="transmembrane region" description="Helical" evidence="11">
    <location>
        <begin position="6"/>
        <end position="23"/>
    </location>
</feature>
<keyword evidence="9" id="KW-0807">Transducer</keyword>
<feature type="transmembrane region" description="Helical" evidence="11">
    <location>
        <begin position="30"/>
        <end position="55"/>
    </location>
</feature>
<dbReference type="CDD" id="cd14966">
    <property type="entry name" value="7tmD_STE3"/>
    <property type="match status" value="1"/>
</dbReference>
<dbReference type="EMBL" id="SFCI01000110">
    <property type="protein sequence ID" value="TFY82430.1"/>
    <property type="molecule type" value="Genomic_DNA"/>
</dbReference>
<gene>
    <name evidence="12" type="ORF">EWM64_g1589</name>
</gene>
<keyword evidence="5 11" id="KW-1133">Transmembrane helix</keyword>
<evidence type="ECO:0000313" key="12">
    <source>
        <dbReference type="EMBL" id="TFY82430.1"/>
    </source>
</evidence>
<keyword evidence="3" id="KW-0589">Pheromone response</keyword>
<reference evidence="12 13" key="1">
    <citation type="submission" date="2019-02" db="EMBL/GenBank/DDBJ databases">
        <title>Genome sequencing of the rare red list fungi Hericium alpestre (H. flagellum).</title>
        <authorList>
            <person name="Buettner E."/>
            <person name="Kellner H."/>
        </authorList>
    </citation>
    <scope>NUCLEOTIDE SEQUENCE [LARGE SCALE GENOMIC DNA]</scope>
    <source>
        <strain evidence="12 13">DSM 108284</strain>
    </source>
</reference>
<keyword evidence="13" id="KW-1185">Reference proteome</keyword>
<comment type="caution">
    <text evidence="12">The sequence shown here is derived from an EMBL/GenBank/DDBJ whole genome shotgun (WGS) entry which is preliminary data.</text>
</comment>
<evidence type="ECO:0000256" key="5">
    <source>
        <dbReference type="ARBA" id="ARBA00022989"/>
    </source>
</evidence>
<keyword evidence="8" id="KW-0675">Receptor</keyword>
<dbReference type="OrthoDB" id="2874149at2759"/>
<feature type="region of interest" description="Disordered" evidence="10">
    <location>
        <begin position="345"/>
        <end position="422"/>
    </location>
</feature>
<dbReference type="GO" id="GO:0004933">
    <property type="term" value="F:mating-type a-factor pheromone receptor activity"/>
    <property type="evidence" value="ECO:0007669"/>
    <property type="project" value="InterPro"/>
</dbReference>
<sequence>MHHPEFPVVTLISALALFFPLPWHLRAGNVAMVAMVFWLFWANIIYFVDSIVWAGNVNIVAVAWCDITTKVIIGANVALPAACLAVCVHLEQLASVRSVLTTKSSKQRRQLIEAALCFGLPIIVMALHYTVQGHRFDVIEDYGCRPSTYVSWPAILLIWVLPLLLAILTLGFATAAFTHFMRRRVDFARHLENRSALTTTRYMRLIIMSAVQMVWGVAITSYALWFATLTYRPYTNWADVHFDFSRIDQYVVLLTPPELLTNLEVLWWAVPVSTWIFILFFAFGHDAMAEYRACVLWFRRRVLRQQVVEKHNAISSIGSRPAIRPPPISSFGGMSMSTLVANDKGKSSATLPLPPSPPLARTKAEGYEASSPHSVSEYTASPTESSFHTPPGGLDAPPPFEASHFPHPPRHPVYDTKAHDLA</sequence>
<proteinExistence type="inferred from homology"/>
<dbReference type="Pfam" id="PF02076">
    <property type="entry name" value="STE3"/>
    <property type="match status" value="1"/>
</dbReference>
<feature type="compositionally biased region" description="Polar residues" evidence="10">
    <location>
        <begin position="371"/>
        <end position="388"/>
    </location>
</feature>
<dbReference type="GO" id="GO:0000750">
    <property type="term" value="P:pheromone-dependent signal transduction involved in conjugation with cellular fusion"/>
    <property type="evidence" value="ECO:0007669"/>
    <property type="project" value="TreeGrafter"/>
</dbReference>
<evidence type="ECO:0000256" key="4">
    <source>
        <dbReference type="ARBA" id="ARBA00022692"/>
    </source>
</evidence>
<evidence type="ECO:0000256" key="6">
    <source>
        <dbReference type="ARBA" id="ARBA00023040"/>
    </source>
</evidence>
<feature type="transmembrane region" description="Helical" evidence="11">
    <location>
        <begin position="151"/>
        <end position="181"/>
    </location>
</feature>
<dbReference type="InterPro" id="IPR001546">
    <property type="entry name" value="GPCR_Pheromne_A_rcpt"/>
</dbReference>
<dbReference type="AlphaFoldDB" id="A0A4Z0A7G1"/>
<dbReference type="PRINTS" id="PR00899">
    <property type="entry name" value="GPCRSTE3"/>
</dbReference>
<comment type="subcellular location">
    <subcellularLocation>
        <location evidence="1">Membrane</location>
        <topology evidence="1">Multi-pass membrane protein</topology>
    </subcellularLocation>
</comment>
<keyword evidence="4 11" id="KW-0812">Transmembrane</keyword>
<evidence type="ECO:0000256" key="11">
    <source>
        <dbReference type="SAM" id="Phobius"/>
    </source>
</evidence>
<protein>
    <submittedName>
        <fullName evidence="12">Uncharacterized protein</fullName>
    </submittedName>
</protein>
<dbReference type="PANTHER" id="PTHR28097:SF1">
    <property type="entry name" value="PHEROMONE A FACTOR RECEPTOR"/>
    <property type="match status" value="1"/>
</dbReference>
<dbReference type="GO" id="GO:0005886">
    <property type="term" value="C:plasma membrane"/>
    <property type="evidence" value="ECO:0007669"/>
    <property type="project" value="TreeGrafter"/>
</dbReference>
<keyword evidence="6" id="KW-0297">G-protein coupled receptor</keyword>
<organism evidence="12 13">
    <name type="scientific">Hericium alpestre</name>
    <dbReference type="NCBI Taxonomy" id="135208"/>
    <lineage>
        <taxon>Eukaryota</taxon>
        <taxon>Fungi</taxon>
        <taxon>Dikarya</taxon>
        <taxon>Basidiomycota</taxon>
        <taxon>Agaricomycotina</taxon>
        <taxon>Agaricomycetes</taxon>
        <taxon>Russulales</taxon>
        <taxon>Hericiaceae</taxon>
        <taxon>Hericium</taxon>
    </lineage>
</organism>
<dbReference type="InterPro" id="IPR001499">
    <property type="entry name" value="GPCR_STE3"/>
</dbReference>
<feature type="transmembrane region" description="Helical" evidence="11">
    <location>
        <begin position="265"/>
        <end position="283"/>
    </location>
</feature>
<dbReference type="PRINTS" id="PR00900">
    <property type="entry name" value="PHEROMONEAR"/>
</dbReference>
<dbReference type="PANTHER" id="PTHR28097">
    <property type="entry name" value="PHEROMONE A FACTOR RECEPTOR"/>
    <property type="match status" value="1"/>
</dbReference>
<evidence type="ECO:0000256" key="10">
    <source>
        <dbReference type="SAM" id="MobiDB-lite"/>
    </source>
</evidence>
<comment type="similarity">
    <text evidence="2">Belongs to the G-protein coupled receptor 4 family.</text>
</comment>
<keyword evidence="7 11" id="KW-0472">Membrane</keyword>
<feature type="transmembrane region" description="Helical" evidence="11">
    <location>
        <begin position="111"/>
        <end position="131"/>
    </location>
</feature>
<name>A0A4Z0A7G1_9AGAM</name>
<evidence type="ECO:0000256" key="1">
    <source>
        <dbReference type="ARBA" id="ARBA00004141"/>
    </source>
</evidence>
<accession>A0A4Z0A7G1</accession>
<feature type="transmembrane region" description="Helical" evidence="11">
    <location>
        <begin position="202"/>
        <end position="227"/>
    </location>
</feature>